<dbReference type="AlphaFoldDB" id="A0A4P9YF00"/>
<dbReference type="Proteomes" id="UP000281549">
    <property type="component" value="Unassembled WGS sequence"/>
</dbReference>
<evidence type="ECO:0000313" key="2">
    <source>
        <dbReference type="EMBL" id="RKP17814.1"/>
    </source>
</evidence>
<feature type="domain" description="DNA helicase E1 C-terminal Papillomavirus" evidence="1">
    <location>
        <begin position="219"/>
        <end position="383"/>
    </location>
</feature>
<organism evidence="2 3">
    <name type="scientific">Rozella allomycis (strain CSF55)</name>
    <dbReference type="NCBI Taxonomy" id="988480"/>
    <lineage>
        <taxon>Eukaryota</taxon>
        <taxon>Fungi</taxon>
        <taxon>Fungi incertae sedis</taxon>
        <taxon>Cryptomycota</taxon>
        <taxon>Cryptomycota incertae sedis</taxon>
        <taxon>Rozella</taxon>
    </lineage>
</organism>
<sequence>MTKRGKHFIVSFNEQAMQNIPAHRILQAFDSATNVQPTTVTGILDLEAAADTSDAATITTFVLTKSSEGQQLSSFLSFNKTKRLGRHFLSRIITHNVHIQSVKALKRNWKHDLITLIQGCNNNYEVLRGTMPDISSSKMISLIDFYAIACDHKFHDELCLFAFIQNHESSSDIQLKQLAFQLKPSMSVRVAEAISWGESRQVVSRRLQSRMDILHHLKPQERPIETDNIYLILRTHNLDPHIFRAALLKFIFADVSNEKRRLCLIGSSNTGKSRIAQGLCDILKSATLISENTVYKLKPLLNAELIIIPELQKLFNSRVLKEQDLLALLSEANTLSIPVSNDGKQKKLNLNTPIFIMNQNDNFEKFTDISSLKNRLEIIHFNGPAFSSNLQLPITGHALAYFLLTPND</sequence>
<dbReference type="GO" id="GO:0006260">
    <property type="term" value="P:DNA replication"/>
    <property type="evidence" value="ECO:0007669"/>
    <property type="project" value="InterPro"/>
</dbReference>
<name>A0A4P9YF00_ROZAC</name>
<evidence type="ECO:0000313" key="3">
    <source>
        <dbReference type="Proteomes" id="UP000281549"/>
    </source>
</evidence>
<dbReference type="GO" id="GO:0005524">
    <property type="term" value="F:ATP binding"/>
    <property type="evidence" value="ECO:0007669"/>
    <property type="project" value="InterPro"/>
</dbReference>
<evidence type="ECO:0000259" key="1">
    <source>
        <dbReference type="Pfam" id="PF00519"/>
    </source>
</evidence>
<accession>A0A4P9YF00</accession>
<dbReference type="SUPFAM" id="SSF52540">
    <property type="entry name" value="P-loop containing nucleoside triphosphate hydrolases"/>
    <property type="match status" value="1"/>
</dbReference>
<protein>
    <recommendedName>
        <fullName evidence="1">DNA helicase E1 C-terminal Papillomavirus domain-containing protein</fullName>
    </recommendedName>
</protein>
<dbReference type="InterPro" id="IPR001177">
    <property type="entry name" value="PPV_DNA_helicase_E1_C"/>
</dbReference>
<dbReference type="Pfam" id="PF00519">
    <property type="entry name" value="PPV_E1_C"/>
    <property type="match status" value="1"/>
</dbReference>
<dbReference type="GO" id="GO:0003678">
    <property type="term" value="F:DNA helicase activity"/>
    <property type="evidence" value="ECO:0007669"/>
    <property type="project" value="InterPro"/>
</dbReference>
<dbReference type="GO" id="GO:0003677">
    <property type="term" value="F:DNA binding"/>
    <property type="evidence" value="ECO:0007669"/>
    <property type="project" value="InterPro"/>
</dbReference>
<dbReference type="Gene3D" id="3.40.50.300">
    <property type="entry name" value="P-loop containing nucleotide triphosphate hydrolases"/>
    <property type="match status" value="1"/>
</dbReference>
<proteinExistence type="predicted"/>
<dbReference type="EMBL" id="ML005668">
    <property type="protein sequence ID" value="RKP17814.1"/>
    <property type="molecule type" value="Genomic_DNA"/>
</dbReference>
<reference evidence="3" key="1">
    <citation type="journal article" date="2018" name="Nat. Microbiol.">
        <title>Leveraging single-cell genomics to expand the fungal tree of life.</title>
        <authorList>
            <person name="Ahrendt S.R."/>
            <person name="Quandt C.A."/>
            <person name="Ciobanu D."/>
            <person name="Clum A."/>
            <person name="Salamov A."/>
            <person name="Andreopoulos B."/>
            <person name="Cheng J.F."/>
            <person name="Woyke T."/>
            <person name="Pelin A."/>
            <person name="Henrissat B."/>
            <person name="Reynolds N.K."/>
            <person name="Benny G.L."/>
            <person name="Smith M.E."/>
            <person name="James T.Y."/>
            <person name="Grigoriev I.V."/>
        </authorList>
    </citation>
    <scope>NUCLEOTIDE SEQUENCE [LARGE SCALE GENOMIC DNA]</scope>
    <source>
        <strain evidence="3">CSF55</strain>
    </source>
</reference>
<dbReference type="InterPro" id="IPR027417">
    <property type="entry name" value="P-loop_NTPase"/>
</dbReference>
<gene>
    <name evidence="2" type="ORF">ROZALSC1DRAFT_23844</name>
</gene>